<evidence type="ECO:0000256" key="3">
    <source>
        <dbReference type="ARBA" id="ARBA00023180"/>
    </source>
</evidence>
<feature type="region of interest" description="Disordered" evidence="4">
    <location>
        <begin position="474"/>
        <end position="493"/>
    </location>
</feature>
<keyword evidence="5" id="KW-0575">Peroxidase</keyword>
<dbReference type="EMBL" id="CADCTR010001711">
    <property type="protein sequence ID" value="CAA9308599.1"/>
    <property type="molecule type" value="Genomic_DNA"/>
</dbReference>
<keyword evidence="5" id="KW-0560">Oxidoreductase</keyword>
<dbReference type="GO" id="GO:0006979">
    <property type="term" value="P:response to oxidative stress"/>
    <property type="evidence" value="ECO:0007669"/>
    <property type="project" value="InterPro"/>
</dbReference>
<dbReference type="GO" id="GO:0005576">
    <property type="term" value="C:extracellular region"/>
    <property type="evidence" value="ECO:0007669"/>
    <property type="project" value="UniProtKB-SubCell"/>
</dbReference>
<keyword evidence="3" id="KW-0325">Glycoprotein</keyword>
<reference evidence="5" key="1">
    <citation type="submission" date="2020-02" db="EMBL/GenBank/DDBJ databases">
        <authorList>
            <person name="Meier V. D."/>
        </authorList>
    </citation>
    <scope>NUCLEOTIDE SEQUENCE</scope>
    <source>
        <strain evidence="5">AVDCRST_MAG93</strain>
    </source>
</reference>
<dbReference type="PANTHER" id="PTHR11475">
    <property type="entry name" value="OXIDASE/PEROXIDASE"/>
    <property type="match status" value="1"/>
</dbReference>
<dbReference type="InterPro" id="IPR037120">
    <property type="entry name" value="Haem_peroxidase_sf_animal"/>
</dbReference>
<feature type="compositionally biased region" description="Gly residues" evidence="4">
    <location>
        <begin position="483"/>
        <end position="493"/>
    </location>
</feature>
<dbReference type="SUPFAM" id="SSF48113">
    <property type="entry name" value="Heme-dependent peroxidases"/>
    <property type="match status" value="1"/>
</dbReference>
<dbReference type="GO" id="GO:0020037">
    <property type="term" value="F:heme binding"/>
    <property type="evidence" value="ECO:0007669"/>
    <property type="project" value="InterPro"/>
</dbReference>
<organism evidence="5">
    <name type="scientific">uncultured Chloroflexia bacterium</name>
    <dbReference type="NCBI Taxonomy" id="1672391"/>
    <lineage>
        <taxon>Bacteria</taxon>
        <taxon>Bacillati</taxon>
        <taxon>Chloroflexota</taxon>
        <taxon>Chloroflexia</taxon>
        <taxon>environmental samples</taxon>
    </lineage>
</organism>
<evidence type="ECO:0000256" key="4">
    <source>
        <dbReference type="SAM" id="MobiDB-lite"/>
    </source>
</evidence>
<name>A0A6J4KKD3_9CHLR</name>
<dbReference type="InterPro" id="IPR019791">
    <property type="entry name" value="Haem_peroxidase_animal"/>
</dbReference>
<evidence type="ECO:0000256" key="1">
    <source>
        <dbReference type="ARBA" id="ARBA00004613"/>
    </source>
</evidence>
<dbReference type="Gene3D" id="1.10.640.10">
    <property type="entry name" value="Haem peroxidase domain superfamily, animal type"/>
    <property type="match status" value="1"/>
</dbReference>
<dbReference type="InterPro" id="IPR010255">
    <property type="entry name" value="Haem_peroxidase_sf"/>
</dbReference>
<dbReference type="AlphaFoldDB" id="A0A6J4KKD3"/>
<accession>A0A6J4KKD3</accession>
<evidence type="ECO:0000256" key="2">
    <source>
        <dbReference type="ARBA" id="ARBA00022525"/>
    </source>
</evidence>
<sequence length="493" mass="55279">MERMHGSGTRGRDSVPQGARFEGRFGRMFWNLPVFNPSDPILNTLADVMEQPSGDVENAELPAGFTYLGQFIDHDITHDASSNLERVRDPDARVNFRTPRFDLDSLYGRGPVDSPFLYKRGTSELLTGLAKDDSGAELPGQFDLPRNSEGVALIGDPRNDENTFVSQLHLLFIKFHNRIVQDVIASGGFEQGDDLMKEVQRIVRWHYQWIVVHDYVRRVVPPEVFASVLTTHEETGFPKVSTRFYELHRQPYMPVEFAVAAYRFGHSQVRSSYSLNNVVRGLPTFMPDSQLPADEASRRIADFRGFRPLPNQWQPNWPLFFDFADGIPPQMTNRIDTSMSAPLHKLPGEPEGDRSKASLAFRNLKRSVEHSLPTGEWVARAMGETPIDSPHTLGRTPLWFYVLEEATQQQGGARLGNVGGRIVAEVLLGLLAGDPLSYINVQPNWTPEREQMRTPEGFPVDSMVNLIRYADPQNAVRQPDVDPGGGGGGGWNA</sequence>
<gene>
    <name evidence="5" type="ORF">AVDCRST_MAG93-5073</name>
</gene>
<dbReference type="PROSITE" id="PS50292">
    <property type="entry name" value="PEROXIDASE_3"/>
    <property type="match status" value="1"/>
</dbReference>
<dbReference type="GO" id="GO:0004601">
    <property type="term" value="F:peroxidase activity"/>
    <property type="evidence" value="ECO:0007669"/>
    <property type="project" value="UniProtKB-KW"/>
</dbReference>
<dbReference type="Pfam" id="PF03098">
    <property type="entry name" value="An_peroxidase"/>
    <property type="match status" value="1"/>
</dbReference>
<evidence type="ECO:0000313" key="5">
    <source>
        <dbReference type="EMBL" id="CAA9308599.1"/>
    </source>
</evidence>
<protein>
    <submittedName>
        <fullName evidence="5">Animal haem peroxidase</fullName>
    </submittedName>
</protein>
<comment type="subcellular location">
    <subcellularLocation>
        <location evidence="1">Secreted</location>
    </subcellularLocation>
</comment>
<keyword evidence="2" id="KW-0964">Secreted</keyword>
<dbReference type="PANTHER" id="PTHR11475:SF4">
    <property type="entry name" value="CHORION PEROXIDASE"/>
    <property type="match status" value="1"/>
</dbReference>
<proteinExistence type="predicted"/>
<dbReference type="CDD" id="cd09819">
    <property type="entry name" value="An_peroxidase_bacterial_1"/>
    <property type="match status" value="1"/>
</dbReference>